<dbReference type="STRING" id="323097.Nham_3051"/>
<dbReference type="InterPro" id="IPR015919">
    <property type="entry name" value="Cadherin-like_sf"/>
</dbReference>
<feature type="domain" description="DUF4082" evidence="1">
    <location>
        <begin position="887"/>
        <end position="1026"/>
    </location>
</feature>
<dbReference type="KEGG" id="nha:Nham_3051"/>
<dbReference type="Pfam" id="PF13313">
    <property type="entry name" value="DUF4082"/>
    <property type="match status" value="4"/>
</dbReference>
<dbReference type="Gene3D" id="2.60.40.2810">
    <property type="match status" value="2"/>
</dbReference>
<dbReference type="EMBL" id="CP000319">
    <property type="protein sequence ID" value="ABE63797.1"/>
    <property type="molecule type" value="Genomic_DNA"/>
</dbReference>
<gene>
    <name evidence="4" type="ordered locus">Nham_3051</name>
</gene>
<dbReference type="NCBIfam" id="NF012211">
    <property type="entry name" value="tand_rpt_95"/>
    <property type="match status" value="5"/>
</dbReference>
<keyword evidence="5" id="KW-1185">Reference proteome</keyword>
<dbReference type="eggNOG" id="COG5434">
    <property type="taxonomic scope" value="Bacteria"/>
</dbReference>
<dbReference type="Pfam" id="PF20254">
    <property type="entry name" value="DMFA2_C"/>
    <property type="match status" value="1"/>
</dbReference>
<dbReference type="Gene3D" id="2.60.40.650">
    <property type="match status" value="1"/>
</dbReference>
<dbReference type="InterPro" id="IPR041690">
    <property type="entry name" value="Cadherin_5"/>
</dbReference>
<dbReference type="OrthoDB" id="8143322at2"/>
<evidence type="ECO:0000259" key="3">
    <source>
        <dbReference type="Pfam" id="PF20254"/>
    </source>
</evidence>
<dbReference type="Proteomes" id="UP000001953">
    <property type="component" value="Chromosome"/>
</dbReference>
<accession>Q1QJ00</accession>
<dbReference type="Pfam" id="PF17963">
    <property type="entry name" value="Big_9"/>
    <property type="match status" value="4"/>
</dbReference>
<proteinExistence type="predicted"/>
<dbReference type="InterPro" id="IPR046540">
    <property type="entry name" value="DMFA2_C"/>
</dbReference>
<feature type="domain" description="N,N-dimethylformamidase beta subunit-like C-terminal" evidence="3">
    <location>
        <begin position="63"/>
        <end position="470"/>
    </location>
</feature>
<dbReference type="RefSeq" id="WP_011511457.1">
    <property type="nucleotide sequence ID" value="NC_007964.1"/>
</dbReference>
<feature type="domain" description="DUF4082" evidence="1">
    <location>
        <begin position="626"/>
        <end position="771"/>
    </location>
</feature>
<evidence type="ECO:0000259" key="2">
    <source>
        <dbReference type="Pfam" id="PF17892"/>
    </source>
</evidence>
<sequence>MAATPNAIVLENQKPGTPQSVWQINAGQDSTLIQGFTTAISANLGGTIDFKINNQTGNPNYQINIYRLGYYNGDGARLITTLQHQAATSVVQPAPLHDAATGLVDAGNWSVTDSWSVPTNIVSGVYVANVVDGSQVFQIPFVVRDDSSHSDIVFQTDDQTWQAYNGWGGADVYGGNGPGYGGAAYAVSYNRPITTRDGSEGGEAGTSNDMVFGAEYPAFQWLEQNGYDVSYISGVDASINGALLLNHRVYMEAGHDEYWTNNQRANVQAAAHAGVNLVFLSGNEIYWQTRLAPSIDGSGTPNRTMITYKDTHANAVIDPTGVATGAYMDARFASSGGMSGQPSNSLTGTVFQVDGFPDRADIINIPYDMSQLRFWRNTSVANTAPGQSASLVENLLGYEWDASPDNGFRPAGLIDVSSTTLTVPTKLLDYGNTTGTGTATHNLVEYRDPVSGALVFGAGTVFWSWGLSTDHDQVSGTPNPVDPNVQQATVNLLADMGVQPSTLQASLIIATQSTDHTAPTSAITNISTSTILEGQSVTVNGTASDVGGLIGGIEVSTDNGGTWHPATAVVGKANTTWSYTFKAGASGLTTIRSRAVDDSLNLGAAGAGVALTITPSSNLTIFSPTDTPAILANNDPTSVELGVKFVSASSGLITGIRFYKSSQNTGTHLGSLWTSTGTLLASATFTNETGSGWQQVNFATPVRITAGTTYVASYHTNVGGYSSTDYYFDNPGYTNGSLTATGNGLNGVYAYGAVPLFPNQISIVKGDNYWVDVVFNNTSQQPQANNDSGFVVTENGTLSISAATLLANDTDPGGFPLSVTGVSGGVHGTASYNAGTQTVTFVPTAGYAGPANFTYTIGDTQGGTGSGQVSLKVNYPISAQSLFGTTDAPTVVAVNDPSPVELGVKFTTSANGLITGLRFYKGAQNTGTHVADIWSSTGTLLATATFTNETASGWQQVSFSQPVFVTAGTTYVASYHSNGNYSADLNYFTNPLTNGQLTAPSDSGVYTYGSGSIFPTSSFKASNYWVDVVFNSAPLQPPIANNDSGLSASRNGTLTIAAATLLANDTDPNGLALSISSVGNASNGTVSYNASTQTVSFVPTAGYLGPASFSYTITDGQAGTSTANVSLNVVPPPPVANADSGFIANENGTLSIAASALLANDTDPNGLALSITGAGNPTHGTVSFDANTNTVTFTPTNGYTGTATFTYAISDTNGGTASGNVALFVNDPVSQSLFSLTSAPSTANLVDPGSVELGVKFTAAANGTISGIRFYKGSQNTATHVADLWSSAGTLLATATFTNETASGWQQVNFAVPVTITAGTTYVASYHTSGSYSADANYFANPLVHGQLSAPGSAGIYAYGPGSVFPTSAVNATNYWVDVVYNGPSLQTPVANNDSGFSVIENGTLSIPASAVLANDTDPNGLPLSIASVGNPSHGTVTYNSGTQTISFIPTTGYAGPASFTYTISDGQAGGTASANVALTVGPLAPVAKNDNGFVVTENNPLSISASALLANDTDPSGLPMSIVNVSNATNGAAVYNSNTGTITFTPTTGYTGTASFAYSVTDGNGGVSSASASLLVNDPTLASLFNPASAPSIVTVNDPNSVELGFKFQASSAGEITGLRFYKGEENTGAHVANIWSSSGTLLATQTFSNETTSGWQQVNFATPLTVSAGTTYVASYHTSGDYSVDPNYFATSHTSGPLTAPSSSTSAGNGVYAYGSSSLFPSNSYNSASYGVDVLFKAQLAA</sequence>
<organism evidence="4 5">
    <name type="scientific">Nitrobacter hamburgensis (strain DSM 10229 / NCIMB 13809 / X14)</name>
    <dbReference type="NCBI Taxonomy" id="323097"/>
    <lineage>
        <taxon>Bacteria</taxon>
        <taxon>Pseudomonadati</taxon>
        <taxon>Pseudomonadota</taxon>
        <taxon>Alphaproteobacteria</taxon>
        <taxon>Hyphomicrobiales</taxon>
        <taxon>Nitrobacteraceae</taxon>
        <taxon>Nitrobacter</taxon>
    </lineage>
</organism>
<feature type="domain" description="DUF4082" evidence="1">
    <location>
        <begin position="1239"/>
        <end position="1377"/>
    </location>
</feature>
<evidence type="ECO:0008006" key="6">
    <source>
        <dbReference type="Google" id="ProtNLM"/>
    </source>
</evidence>
<name>Q1QJ00_NITHX</name>
<dbReference type="eggNOG" id="COG1749">
    <property type="taxonomic scope" value="Bacteria"/>
</dbReference>
<reference evidence="4 5" key="1">
    <citation type="submission" date="2006-03" db="EMBL/GenBank/DDBJ databases">
        <title>Complete sequence of chromosome of Nitrobacter hamburgensis X14.</title>
        <authorList>
            <consortium name="US DOE Joint Genome Institute"/>
            <person name="Copeland A."/>
            <person name="Lucas S."/>
            <person name="Lapidus A."/>
            <person name="Barry K."/>
            <person name="Detter J.C."/>
            <person name="Glavina del Rio T."/>
            <person name="Hammon N."/>
            <person name="Israni S."/>
            <person name="Dalin E."/>
            <person name="Tice H."/>
            <person name="Pitluck S."/>
            <person name="Chain P."/>
            <person name="Malfatti S."/>
            <person name="Shin M."/>
            <person name="Vergez L."/>
            <person name="Schmutz J."/>
            <person name="Larimer F."/>
            <person name="Land M."/>
            <person name="Hauser L."/>
            <person name="Kyrpides N."/>
            <person name="Ivanova N."/>
            <person name="Ward B."/>
            <person name="Arp D."/>
            <person name="Klotz M."/>
            <person name="Stein L."/>
            <person name="O'Mullan G."/>
            <person name="Starkenburg S."/>
            <person name="Sayavedra L."/>
            <person name="Poret-Peterson A.T."/>
            <person name="Gentry M.E."/>
            <person name="Bruce D."/>
            <person name="Richardson P."/>
        </authorList>
    </citation>
    <scope>NUCLEOTIDE SEQUENCE [LARGE SCALE GENOMIC DNA]</scope>
    <source>
        <strain evidence="5">DSM 10229 / NCIMB 13809 / X14</strain>
    </source>
</reference>
<dbReference type="Pfam" id="PF17892">
    <property type="entry name" value="Cadherin_5"/>
    <property type="match status" value="1"/>
</dbReference>
<dbReference type="HOGENOM" id="CLU_001554_0_0_5"/>
<dbReference type="GO" id="GO:0005509">
    <property type="term" value="F:calcium ion binding"/>
    <property type="evidence" value="ECO:0007669"/>
    <property type="project" value="InterPro"/>
</dbReference>
<dbReference type="InterPro" id="IPR025141">
    <property type="entry name" value="DUF4082"/>
</dbReference>
<evidence type="ECO:0000259" key="1">
    <source>
        <dbReference type="Pfam" id="PF13313"/>
    </source>
</evidence>
<evidence type="ECO:0000313" key="4">
    <source>
        <dbReference type="EMBL" id="ABE63797.1"/>
    </source>
</evidence>
<dbReference type="SUPFAM" id="SSF49313">
    <property type="entry name" value="Cadherin-like"/>
    <property type="match status" value="3"/>
</dbReference>
<dbReference type="GO" id="GO:0016020">
    <property type="term" value="C:membrane"/>
    <property type="evidence" value="ECO:0007669"/>
    <property type="project" value="InterPro"/>
</dbReference>
<protein>
    <recommendedName>
        <fullName evidence="6">DUF4082 domain-containing protein</fullName>
    </recommendedName>
</protein>
<feature type="domain" description="Cadherin-like" evidence="2">
    <location>
        <begin position="1485"/>
        <end position="1578"/>
    </location>
</feature>
<dbReference type="InterPro" id="IPR014756">
    <property type="entry name" value="Ig_E-set"/>
</dbReference>
<feature type="domain" description="DUF4082" evidence="1">
    <location>
        <begin position="1591"/>
        <end position="1734"/>
    </location>
</feature>
<dbReference type="SUPFAM" id="SSF81296">
    <property type="entry name" value="E set domains"/>
    <property type="match status" value="1"/>
</dbReference>
<dbReference type="Gene3D" id="2.60.40.3440">
    <property type="match status" value="3"/>
</dbReference>
<dbReference type="eggNOG" id="COG3420">
    <property type="taxonomic scope" value="Bacteria"/>
</dbReference>
<evidence type="ECO:0000313" key="5">
    <source>
        <dbReference type="Proteomes" id="UP000001953"/>
    </source>
</evidence>
<dbReference type="eggNOG" id="COG4257">
    <property type="taxonomic scope" value="Bacteria"/>
</dbReference>